<feature type="compositionally biased region" description="Basic and acidic residues" evidence="1">
    <location>
        <begin position="518"/>
        <end position="532"/>
    </location>
</feature>
<feature type="compositionally biased region" description="Acidic residues" evidence="1">
    <location>
        <begin position="706"/>
        <end position="715"/>
    </location>
</feature>
<feature type="compositionally biased region" description="Polar residues" evidence="1">
    <location>
        <begin position="391"/>
        <end position="411"/>
    </location>
</feature>
<accession>A9U2L7</accession>
<protein>
    <submittedName>
        <fullName evidence="2">Predicted protein</fullName>
    </submittedName>
</protein>
<feature type="compositionally biased region" description="Gly residues" evidence="1">
    <location>
        <begin position="444"/>
        <end position="453"/>
    </location>
</feature>
<gene>
    <name evidence="2" type="ORF">PHYPADRAFT_100854</name>
</gene>
<feature type="region of interest" description="Disordered" evidence="1">
    <location>
        <begin position="514"/>
        <end position="536"/>
    </location>
</feature>
<organism>
    <name type="scientific">Physcomitrium patens</name>
    <name type="common">Spreading-leaved earth moss</name>
    <name type="synonym">Physcomitrella patens</name>
    <dbReference type="NCBI Taxonomy" id="3218"/>
    <lineage>
        <taxon>Eukaryota</taxon>
        <taxon>Viridiplantae</taxon>
        <taxon>Streptophyta</taxon>
        <taxon>Embryophyta</taxon>
        <taxon>Bryophyta</taxon>
        <taxon>Bryophytina</taxon>
        <taxon>Bryopsida</taxon>
        <taxon>Funariidae</taxon>
        <taxon>Funariales</taxon>
        <taxon>Funariaceae</taxon>
        <taxon>Physcomitrium</taxon>
    </lineage>
</organism>
<proteinExistence type="predicted"/>
<sequence>MFPKTRSQKPTLNQGLEHIERRGGKVVDNKEAAPSRNTLINSRSNEEFLGGDIRRNLEKALGDVGGSELLEELEVEELEIEHVDPEDGVFGDVNLREIREQDRTLDFVPVVEGFVHEMATERLPALDPLVKPRGLPVAMPVGLLAATVPRNLPKFYGTKDEDSTLHMERCIEILTTSLIGNEGYYLVWFPGTLHALRALGAVRQQRDEEMANYIRRFDLVCMRYVGGLLNGDTLKQFFIEGFANRSTIKGVLERNPATLEEAKTAAHIVDLIERSYERHWRKEDEYILGFIPINLVSQAVGPSTSSTPPIVDNGAQYYNVMPTATRAPVLLLALPEPQLERRVEDLEKKIQAEQEGFQDSMMKQIQALTEQMAFMVKNQNSNTPPPRIESGNHNSGVWGTTCRQNGHSSLQCRVRPQDNPNPQPYQPTQGYGRDRGPQQRQRGYQGGPQGYGRSGKPRKEYHELCRRWHEPGQCWDDGQPWPCGNCGGNHPTHECRQPDKVIQLPPPITNPYENARNNMRDQRRPHGDDQRGLKPPNLYYNYEDFRQNHQPPEGLQTRQGYIPVAQNQQGGCRNYANQKQGPSSKQDVRVAEEVLLKGPAPSLAKTTVVIEKHEAPSNLVSHELKKDGGGGHENATLAMITRGQAHRQSPIDEKNSDSSESEELLDLVALEAAAKEAVRITREVGAAVGDERSSEGSDPGKGLEPGEWEGPDIPEEEFRGLGHTTPTSYQKYDLWRDLRRIKADISIAQLLEISPLMRKCQGQELDES</sequence>
<evidence type="ECO:0000256" key="1">
    <source>
        <dbReference type="SAM" id="MobiDB-lite"/>
    </source>
</evidence>
<feature type="region of interest" description="Disordered" evidence="1">
    <location>
        <begin position="686"/>
        <end position="727"/>
    </location>
</feature>
<feature type="region of interest" description="Disordered" evidence="1">
    <location>
        <begin position="643"/>
        <end position="662"/>
    </location>
</feature>
<feature type="region of interest" description="Disordered" evidence="1">
    <location>
        <begin position="378"/>
        <end position="457"/>
    </location>
</feature>
<reference evidence="2" key="1">
    <citation type="journal article" date="2008" name="Science">
        <title>The Physcomitrella genome reveals evolutionary insights into the conquest of land by plants.</title>
        <authorList>
            <person name="Rensing S."/>
            <person name="Lang D."/>
            <person name="Zimmer A."/>
            <person name="Terry A."/>
            <person name="Salamov A."/>
            <person name="Shapiro H."/>
            <person name="Nishiyama T."/>
            <person name="Perroud P.-F."/>
            <person name="Lindquist E."/>
            <person name="Kamisugi Y."/>
            <person name="Tanahashi T."/>
            <person name="Sakakibara K."/>
            <person name="Fujita T."/>
            <person name="Oishi K."/>
            <person name="Shin-I T."/>
            <person name="Kuroki Y."/>
            <person name="Toyoda A."/>
            <person name="Suzuki Y."/>
            <person name="Hashimoto A."/>
            <person name="Yamaguchi K."/>
            <person name="Sugano A."/>
            <person name="Kohara Y."/>
            <person name="Fujiyama A."/>
            <person name="Anterola A."/>
            <person name="Aoki S."/>
            <person name="Ashton N."/>
            <person name="Barbazuk W.B."/>
            <person name="Barker E."/>
            <person name="Bennetzen J."/>
            <person name="Bezanilla M."/>
            <person name="Blankenship R."/>
            <person name="Cho S.H."/>
            <person name="Dutcher S."/>
            <person name="Estelle M."/>
            <person name="Fawcett J.A."/>
            <person name="Gundlach H."/>
            <person name="Hanada K."/>
            <person name="Heyl A."/>
            <person name="Hicks K.A."/>
            <person name="Hugh J."/>
            <person name="Lohr M."/>
            <person name="Mayer K."/>
            <person name="Melkozernov A."/>
            <person name="Murata T."/>
            <person name="Nelson D."/>
            <person name="Pils B."/>
            <person name="Prigge M."/>
            <person name="Reiss B."/>
            <person name="Renner T."/>
            <person name="Rombauts S."/>
            <person name="Rushton P."/>
            <person name="Sanderfoot A."/>
            <person name="Schween G."/>
            <person name="Shiu S.-H."/>
            <person name="Stueber K."/>
            <person name="Theodoulou F.L."/>
            <person name="Tu H."/>
            <person name="Van de Peer Y."/>
            <person name="Verrier P.J."/>
            <person name="Waters E."/>
            <person name="Wood A."/>
            <person name="Yang L."/>
            <person name="Cove D."/>
            <person name="Cuming A."/>
            <person name="Hasebe M."/>
            <person name="Lucas S."/>
            <person name="Mishler D.B."/>
            <person name="Reski R."/>
            <person name="Grigoriev I."/>
            <person name="Quatrano R.S."/>
            <person name="Boore J.L."/>
        </authorList>
    </citation>
    <scope>NUCLEOTIDE SEQUENCE [LARGE SCALE GENOMIC DNA]</scope>
</reference>
<dbReference type="EMBL" id="DS545325">
    <property type="protein sequence ID" value="EDQ50078.1"/>
    <property type="molecule type" value="Genomic_DNA"/>
</dbReference>
<evidence type="ECO:0000313" key="2">
    <source>
        <dbReference type="EMBL" id="EDQ50078.1"/>
    </source>
</evidence>
<dbReference type="AlphaFoldDB" id="A9U2L7"/>
<name>A9U2L7_PHYPA</name>